<proteinExistence type="predicted"/>
<dbReference type="InterPro" id="IPR003010">
    <property type="entry name" value="C-N_Hydrolase"/>
</dbReference>
<accession>A0A7U6GER8</accession>
<gene>
    <name evidence="3" type="ordered locus">CSE_09270</name>
</gene>
<sequence length="282" mass="32109">MKFKISLAQINPTLGNLEKNLVKHLEFAEKAILEGARVIVFPELSITGYLLRDLTYEVALPSNSDFFKPIKEMSKNIDIVLGFAEKGEDKIIYNSALYLSKGEIKLLYRKMFPPTHGMFEELRFFGRGETYKSIKTDYGKISVIICRDFFHPPLLSLAYFDNVDFVFAISNMPLRGLKGEKPQIQETVENASSVYTNFFSFFIVYVNRVGFDDGLGFYGGSFVQSPTGKKIVRAGLFEEEIVTGTVDTEDIYKKRTSFPLIKEENKQVFEENLRKIIGGSDD</sequence>
<evidence type="ECO:0000313" key="4">
    <source>
        <dbReference type="Proteomes" id="UP000004793"/>
    </source>
</evidence>
<dbReference type="Proteomes" id="UP000004793">
    <property type="component" value="Chromosome"/>
</dbReference>
<name>A0A7U6GER8_CALEA</name>
<dbReference type="PANTHER" id="PTHR43674">
    <property type="entry name" value="NITRILASE C965.09-RELATED"/>
    <property type="match status" value="1"/>
</dbReference>
<dbReference type="Gene3D" id="3.60.110.10">
    <property type="entry name" value="Carbon-nitrogen hydrolase"/>
    <property type="match status" value="1"/>
</dbReference>
<reference evidence="3 4" key="1">
    <citation type="submission" date="2011-01" db="EMBL/GenBank/DDBJ databases">
        <title>Whole genome sequence of Caldisericum exile AZM16c01.</title>
        <authorList>
            <person name="Narita-Yamada S."/>
            <person name="Kawakoshi A."/>
            <person name="Nakamura S."/>
            <person name="Sasagawa M."/>
            <person name="Fukada J."/>
            <person name="Sekine M."/>
            <person name="Kato Y."/>
            <person name="Fukai R."/>
            <person name="Sasaki K."/>
            <person name="Hanamaki A."/>
            <person name="Narita H."/>
            <person name="Konno Y."/>
            <person name="Mori K."/>
            <person name="Yamazaki S."/>
            <person name="Suzuki K."/>
            <person name="Fujita N."/>
        </authorList>
    </citation>
    <scope>NUCLEOTIDE SEQUENCE [LARGE SCALE GENOMIC DNA]</scope>
    <source>
        <strain evidence="4">DSM 21853 / NBRC 104410 / AZM16c01</strain>
    </source>
</reference>
<dbReference type="KEGG" id="cex:CSE_09270"/>
<keyword evidence="4" id="KW-1185">Reference proteome</keyword>
<dbReference type="InterPro" id="IPR036526">
    <property type="entry name" value="C-N_Hydrolase_sf"/>
</dbReference>
<dbReference type="GO" id="GO:0033388">
    <property type="term" value="P:putrescine biosynthetic process from arginine"/>
    <property type="evidence" value="ECO:0007669"/>
    <property type="project" value="TreeGrafter"/>
</dbReference>
<dbReference type="RefSeq" id="WP_014453455.1">
    <property type="nucleotide sequence ID" value="NC_017096.1"/>
</dbReference>
<dbReference type="PROSITE" id="PS50263">
    <property type="entry name" value="CN_HYDROLASE"/>
    <property type="match status" value="1"/>
</dbReference>
<keyword evidence="1 3" id="KW-0378">Hydrolase</keyword>
<dbReference type="OrthoDB" id="9803818at2"/>
<evidence type="ECO:0000313" key="3">
    <source>
        <dbReference type="EMBL" id="BAL81053.1"/>
    </source>
</evidence>
<feature type="domain" description="CN hydrolase" evidence="2">
    <location>
        <begin position="3"/>
        <end position="248"/>
    </location>
</feature>
<dbReference type="EMBL" id="AP012051">
    <property type="protein sequence ID" value="BAL81053.1"/>
    <property type="molecule type" value="Genomic_DNA"/>
</dbReference>
<dbReference type="InterPro" id="IPR050345">
    <property type="entry name" value="Aliph_Amidase/BUP"/>
</dbReference>
<dbReference type="GO" id="GO:0050126">
    <property type="term" value="F:N-carbamoylputrescine amidase activity"/>
    <property type="evidence" value="ECO:0007669"/>
    <property type="project" value="TreeGrafter"/>
</dbReference>
<organism evidence="3 4">
    <name type="scientific">Caldisericum exile (strain DSM 21853 / NBRC 104410 / AZM16c01)</name>
    <dbReference type="NCBI Taxonomy" id="511051"/>
    <lineage>
        <taxon>Bacteria</taxon>
        <taxon>Pseudomonadati</taxon>
        <taxon>Caldisericota/Cryosericota group</taxon>
        <taxon>Caldisericota</taxon>
        <taxon>Caldisericia</taxon>
        <taxon>Caldisericales</taxon>
        <taxon>Caldisericaceae</taxon>
        <taxon>Caldisericum</taxon>
    </lineage>
</organism>
<dbReference type="AlphaFoldDB" id="A0A7U6GER8"/>
<evidence type="ECO:0000256" key="1">
    <source>
        <dbReference type="ARBA" id="ARBA00022801"/>
    </source>
</evidence>
<dbReference type="PANTHER" id="PTHR43674:SF2">
    <property type="entry name" value="BETA-UREIDOPROPIONASE"/>
    <property type="match status" value="1"/>
</dbReference>
<evidence type="ECO:0000259" key="2">
    <source>
        <dbReference type="PROSITE" id="PS50263"/>
    </source>
</evidence>
<dbReference type="SUPFAM" id="SSF56317">
    <property type="entry name" value="Carbon-nitrogen hydrolase"/>
    <property type="match status" value="1"/>
</dbReference>
<protein>
    <submittedName>
        <fullName evidence="3">Hydrolase</fullName>
    </submittedName>
</protein>
<dbReference type="Pfam" id="PF00795">
    <property type="entry name" value="CN_hydrolase"/>
    <property type="match status" value="1"/>
</dbReference>